<comment type="caution">
    <text evidence="1">The sequence shown here is derived from an EMBL/GenBank/DDBJ whole genome shotgun (WGS) entry which is preliminary data.</text>
</comment>
<dbReference type="AlphaFoldDB" id="A0AAU9LS05"/>
<name>A0AAU9LS05_9ASTR</name>
<evidence type="ECO:0000313" key="2">
    <source>
        <dbReference type="Proteomes" id="UP001157418"/>
    </source>
</evidence>
<proteinExistence type="predicted"/>
<dbReference type="Proteomes" id="UP001157418">
    <property type="component" value="Unassembled WGS sequence"/>
</dbReference>
<reference evidence="1 2" key="1">
    <citation type="submission" date="2022-01" db="EMBL/GenBank/DDBJ databases">
        <authorList>
            <person name="Xiong W."/>
            <person name="Schranz E."/>
        </authorList>
    </citation>
    <scope>NUCLEOTIDE SEQUENCE [LARGE SCALE GENOMIC DNA]</scope>
</reference>
<protein>
    <submittedName>
        <fullName evidence="1">Uncharacterized protein</fullName>
    </submittedName>
</protein>
<evidence type="ECO:0000313" key="1">
    <source>
        <dbReference type="EMBL" id="CAH1412410.1"/>
    </source>
</evidence>
<accession>A0AAU9LS05</accession>
<organism evidence="1 2">
    <name type="scientific">Lactuca virosa</name>
    <dbReference type="NCBI Taxonomy" id="75947"/>
    <lineage>
        <taxon>Eukaryota</taxon>
        <taxon>Viridiplantae</taxon>
        <taxon>Streptophyta</taxon>
        <taxon>Embryophyta</taxon>
        <taxon>Tracheophyta</taxon>
        <taxon>Spermatophyta</taxon>
        <taxon>Magnoliopsida</taxon>
        <taxon>eudicotyledons</taxon>
        <taxon>Gunneridae</taxon>
        <taxon>Pentapetalae</taxon>
        <taxon>asterids</taxon>
        <taxon>campanulids</taxon>
        <taxon>Asterales</taxon>
        <taxon>Asteraceae</taxon>
        <taxon>Cichorioideae</taxon>
        <taxon>Cichorieae</taxon>
        <taxon>Lactucinae</taxon>
        <taxon>Lactuca</taxon>
    </lineage>
</organism>
<sequence>MCNDKVLFEHQGGAHQQNIGMEVVMYNGNSSFDSPCILTPGWIKQADEIERNNSKKSIMFNNDCPSFEARLNECAHEMTTSKQNEGKDDAIVEQDCPKRTKRNVEAVVGIKMREKREMKNGPTLKSPFVQRVVNLKDSVEQKEILVAQAIIGLGMDKRCS</sequence>
<dbReference type="EMBL" id="CAKMRJ010000001">
    <property type="protein sequence ID" value="CAH1412410.1"/>
    <property type="molecule type" value="Genomic_DNA"/>
</dbReference>
<keyword evidence="2" id="KW-1185">Reference proteome</keyword>
<gene>
    <name evidence="1" type="ORF">LVIROSA_LOCUS429</name>
</gene>